<name>A0A1C3RC38_9PROT</name>
<evidence type="ECO:0000313" key="3">
    <source>
        <dbReference type="Proteomes" id="UP000231658"/>
    </source>
</evidence>
<dbReference type="InterPro" id="IPR018490">
    <property type="entry name" value="cNMP-bd_dom_sf"/>
</dbReference>
<feature type="domain" description="Cyclic nucleotide-binding" evidence="1">
    <location>
        <begin position="10"/>
        <end position="113"/>
    </location>
</feature>
<dbReference type="InterPro" id="IPR014710">
    <property type="entry name" value="RmlC-like_jellyroll"/>
</dbReference>
<protein>
    <submittedName>
        <fullName evidence="2">cAMP-binding protein</fullName>
    </submittedName>
</protein>
<dbReference type="PANTHER" id="PTHR24567:SF74">
    <property type="entry name" value="HTH-TYPE TRANSCRIPTIONAL REGULATOR ARCR"/>
    <property type="match status" value="1"/>
</dbReference>
<dbReference type="PRINTS" id="PR00103">
    <property type="entry name" value="CAMPKINASE"/>
</dbReference>
<dbReference type="CDD" id="cd00038">
    <property type="entry name" value="CAP_ED"/>
    <property type="match status" value="1"/>
</dbReference>
<dbReference type="InterPro" id="IPR000595">
    <property type="entry name" value="cNMP-bd_dom"/>
</dbReference>
<dbReference type="SMART" id="SM00100">
    <property type="entry name" value="cNMP"/>
    <property type="match status" value="1"/>
</dbReference>
<dbReference type="InterPro" id="IPR050397">
    <property type="entry name" value="Env_Response_Regulators"/>
</dbReference>
<dbReference type="PROSITE" id="PS50042">
    <property type="entry name" value="CNMP_BINDING_3"/>
    <property type="match status" value="1"/>
</dbReference>
<proteinExistence type="predicted"/>
<dbReference type="PANTHER" id="PTHR24567">
    <property type="entry name" value="CRP FAMILY TRANSCRIPTIONAL REGULATORY PROTEIN"/>
    <property type="match status" value="1"/>
</dbReference>
<dbReference type="OrthoDB" id="3525895at2"/>
<organism evidence="2 3">
    <name type="scientific">Candidatus Terasakiella magnetica</name>
    <dbReference type="NCBI Taxonomy" id="1867952"/>
    <lineage>
        <taxon>Bacteria</taxon>
        <taxon>Pseudomonadati</taxon>
        <taxon>Pseudomonadota</taxon>
        <taxon>Alphaproteobacteria</taxon>
        <taxon>Rhodospirillales</taxon>
        <taxon>Terasakiellaceae</taxon>
        <taxon>Terasakiella</taxon>
    </lineage>
</organism>
<dbReference type="Pfam" id="PF00027">
    <property type="entry name" value="cNMP_binding"/>
    <property type="match status" value="1"/>
</dbReference>
<evidence type="ECO:0000313" key="2">
    <source>
        <dbReference type="EMBL" id="SCA54808.1"/>
    </source>
</evidence>
<gene>
    <name evidence="2" type="ORF">MTBPR1_10055</name>
</gene>
<keyword evidence="3" id="KW-1185">Reference proteome</keyword>
<dbReference type="GO" id="GO:0003700">
    <property type="term" value="F:DNA-binding transcription factor activity"/>
    <property type="evidence" value="ECO:0007669"/>
    <property type="project" value="TreeGrafter"/>
</dbReference>
<dbReference type="STRING" id="1867952.MTBPR1_10055"/>
<dbReference type="Gene3D" id="2.60.120.10">
    <property type="entry name" value="Jelly Rolls"/>
    <property type="match status" value="1"/>
</dbReference>
<dbReference type="Proteomes" id="UP000231658">
    <property type="component" value="Unassembled WGS sequence"/>
</dbReference>
<dbReference type="SUPFAM" id="SSF51206">
    <property type="entry name" value="cAMP-binding domain-like"/>
    <property type="match status" value="1"/>
</dbReference>
<dbReference type="AlphaFoldDB" id="A0A1C3RC38"/>
<dbReference type="EMBL" id="FLYE01000001">
    <property type="protein sequence ID" value="SCA54808.1"/>
    <property type="molecule type" value="Genomic_DNA"/>
</dbReference>
<sequence>MSGQASKRFIERKVFYAGDRIFKEGEPGDRAYIVERGMVEIYKLIDGKEVVLGTINKGGIFGEMALIDNAPRMAAARSVQQTTLVVVTRDTFVSKLSKADPFMRGLVNIFVKNIRRMGQEIVKLKS</sequence>
<accession>A0A1C3RC38</accession>
<dbReference type="GO" id="GO:0005829">
    <property type="term" value="C:cytosol"/>
    <property type="evidence" value="ECO:0007669"/>
    <property type="project" value="TreeGrafter"/>
</dbReference>
<reference evidence="2 3" key="1">
    <citation type="submission" date="2016-07" db="EMBL/GenBank/DDBJ databases">
        <authorList>
            <person name="Lefevre C.T."/>
        </authorList>
    </citation>
    <scope>NUCLEOTIDE SEQUENCE [LARGE SCALE GENOMIC DNA]</scope>
    <source>
        <strain evidence="2">PR1</strain>
    </source>
</reference>
<dbReference type="RefSeq" id="WP_069185550.1">
    <property type="nucleotide sequence ID" value="NZ_FLYE01000001.1"/>
</dbReference>
<evidence type="ECO:0000259" key="1">
    <source>
        <dbReference type="PROSITE" id="PS50042"/>
    </source>
</evidence>